<keyword evidence="2" id="KW-0732">Signal</keyword>
<reference evidence="4" key="2">
    <citation type="submission" date="2015-06" db="UniProtKB">
        <authorList>
            <consortium name="EnsemblProtists"/>
        </authorList>
    </citation>
    <scope>IDENTIFICATION</scope>
    <source>
        <strain evidence="4">Emoy2</strain>
    </source>
</reference>
<protein>
    <recommendedName>
        <fullName evidence="3">Peptidase S33 tripeptidyl aminopeptidase-like C-terminal domain-containing protein</fullName>
    </recommendedName>
</protein>
<dbReference type="EnsemblProtists" id="HpaT808332">
    <property type="protein sequence ID" value="HpaP808332"/>
    <property type="gene ID" value="HpaG808332"/>
</dbReference>
<dbReference type="AlphaFoldDB" id="M4BPJ3"/>
<dbReference type="OMA" id="NEWHACP"/>
<dbReference type="PANTHER" id="PTHR43039">
    <property type="entry name" value="ESTERASE-RELATED"/>
    <property type="match status" value="1"/>
</dbReference>
<dbReference type="Proteomes" id="UP000011713">
    <property type="component" value="Unassembled WGS sequence"/>
</dbReference>
<comment type="similarity">
    <text evidence="1">Belongs to the AB hydrolase superfamily.</text>
</comment>
<dbReference type="Pfam" id="PF08386">
    <property type="entry name" value="Abhydrolase_4"/>
    <property type="match status" value="1"/>
</dbReference>
<dbReference type="EMBL" id="JH598517">
    <property type="status" value="NOT_ANNOTATED_CDS"/>
    <property type="molecule type" value="Genomic_DNA"/>
</dbReference>
<dbReference type="VEuPathDB" id="FungiDB:HpaG808332"/>
<accession>M4BPJ3</accession>
<dbReference type="InterPro" id="IPR013595">
    <property type="entry name" value="Pept_S33_TAP-like_C"/>
</dbReference>
<keyword evidence="5" id="KW-1185">Reference proteome</keyword>
<evidence type="ECO:0000256" key="1">
    <source>
        <dbReference type="ARBA" id="ARBA00008645"/>
    </source>
</evidence>
<dbReference type="Gene3D" id="3.40.50.1820">
    <property type="entry name" value="alpha/beta hydrolase"/>
    <property type="match status" value="1"/>
</dbReference>
<dbReference type="SUPFAM" id="SSF53474">
    <property type="entry name" value="alpha/beta-Hydrolases"/>
    <property type="match status" value="1"/>
</dbReference>
<evidence type="ECO:0000313" key="5">
    <source>
        <dbReference type="Proteomes" id="UP000011713"/>
    </source>
</evidence>
<dbReference type="InterPro" id="IPR029058">
    <property type="entry name" value="AB_hydrolase_fold"/>
</dbReference>
<feature type="chain" id="PRO_5004048850" description="Peptidase S33 tripeptidyl aminopeptidase-like C-terminal domain-containing protein" evidence="2">
    <location>
        <begin position="24"/>
        <end position="606"/>
    </location>
</feature>
<evidence type="ECO:0000256" key="2">
    <source>
        <dbReference type="SAM" id="SignalP"/>
    </source>
</evidence>
<proteinExistence type="inferred from homology"/>
<feature type="domain" description="Peptidase S33 tripeptidyl aminopeptidase-like C-terminal" evidence="3">
    <location>
        <begin position="487"/>
        <end position="567"/>
    </location>
</feature>
<sequence length="606" mass="66705">MLSFRVTTLSLVCLALPLAIVSADKYDLNGWYPCSDNTFSDEGSSTGGIAECAVYRAPLCYPGICETPPSVDSTVDIFVKQLPATFEDPATATNVWFVQVVQGSRRPDVRCVMHWLCLLFQTDVKLLASGLVNVVEWSMEYLRYLLEGKANIFTMDHRGTGRSTRLDCVSAQATTTGSPFGSEIDLSEVSACAQDLKYKYGDLSSFSTTTAATDIATFISKFTNGKSTIVYGTSYGTVLVERLMHLKTPTVIGYVLDGVATTSAATEDKFPYISKYDIDIGEVGDAFLELCIDDDECSRYFKAENLSTSLRHLIEKFDKEPNSTCAQLVSTKGAPTAKPPSFALRGTLGGMLIDPTWRAFIPPVIYRLTHCTNGDRLVLTQLFAEIKLAAETEAQENAYMSILLYDLIIFSEMWETPAPSFRLLKKRLTHATMYAGFYLELYKMNELYCAFSKEKSPTCDGLQLDNNGSSAIIYERDQYWNKTLVIPRHASVLLLSGKLDAQTPHKYAEALFEGLVGSNKELVTFEYATHGAIVSTPFGEAGEMCGMNLLASYVKTGGNLDRLDKSCLDKMPALNLTISIDDRTAYLGTQDVYDGKTTRAGTSLSS</sequence>
<feature type="signal peptide" evidence="2">
    <location>
        <begin position="1"/>
        <end position="23"/>
    </location>
</feature>
<evidence type="ECO:0000313" key="4">
    <source>
        <dbReference type="EnsemblProtists" id="HpaP808332"/>
    </source>
</evidence>
<organism evidence="4 5">
    <name type="scientific">Hyaloperonospora arabidopsidis (strain Emoy2)</name>
    <name type="common">Downy mildew agent</name>
    <name type="synonym">Peronospora arabidopsidis</name>
    <dbReference type="NCBI Taxonomy" id="559515"/>
    <lineage>
        <taxon>Eukaryota</taxon>
        <taxon>Sar</taxon>
        <taxon>Stramenopiles</taxon>
        <taxon>Oomycota</taxon>
        <taxon>Peronosporomycetes</taxon>
        <taxon>Peronosporales</taxon>
        <taxon>Peronosporaceae</taxon>
        <taxon>Hyaloperonospora</taxon>
    </lineage>
</organism>
<evidence type="ECO:0000259" key="3">
    <source>
        <dbReference type="Pfam" id="PF08386"/>
    </source>
</evidence>
<dbReference type="HOGENOM" id="CLU_017880_2_0_1"/>
<dbReference type="InParanoid" id="M4BPJ3"/>
<name>M4BPJ3_HYAAE</name>
<dbReference type="eggNOG" id="ENOG502SIRQ">
    <property type="taxonomic scope" value="Eukaryota"/>
</dbReference>
<reference evidence="5" key="1">
    <citation type="journal article" date="2010" name="Science">
        <title>Signatures of adaptation to obligate biotrophy in the Hyaloperonospora arabidopsidis genome.</title>
        <authorList>
            <person name="Baxter L."/>
            <person name="Tripathy S."/>
            <person name="Ishaque N."/>
            <person name="Boot N."/>
            <person name="Cabral A."/>
            <person name="Kemen E."/>
            <person name="Thines M."/>
            <person name="Ah-Fong A."/>
            <person name="Anderson R."/>
            <person name="Badejoko W."/>
            <person name="Bittner-Eddy P."/>
            <person name="Boore J.L."/>
            <person name="Chibucos M.C."/>
            <person name="Coates M."/>
            <person name="Dehal P."/>
            <person name="Delehaunty K."/>
            <person name="Dong S."/>
            <person name="Downton P."/>
            <person name="Dumas B."/>
            <person name="Fabro G."/>
            <person name="Fronick C."/>
            <person name="Fuerstenberg S.I."/>
            <person name="Fulton L."/>
            <person name="Gaulin E."/>
            <person name="Govers F."/>
            <person name="Hughes L."/>
            <person name="Humphray S."/>
            <person name="Jiang R.H."/>
            <person name="Judelson H."/>
            <person name="Kamoun S."/>
            <person name="Kyung K."/>
            <person name="Meijer H."/>
            <person name="Minx P."/>
            <person name="Morris P."/>
            <person name="Nelson J."/>
            <person name="Phuntumart V."/>
            <person name="Qutob D."/>
            <person name="Rehmany A."/>
            <person name="Rougon-Cardoso A."/>
            <person name="Ryden P."/>
            <person name="Torto-Alalibo T."/>
            <person name="Studholme D."/>
            <person name="Wang Y."/>
            <person name="Win J."/>
            <person name="Wood J."/>
            <person name="Clifton S.W."/>
            <person name="Rogers J."/>
            <person name="Van den Ackerveken G."/>
            <person name="Jones J.D."/>
            <person name="McDowell J.M."/>
            <person name="Beynon J."/>
            <person name="Tyler B.M."/>
        </authorList>
    </citation>
    <scope>NUCLEOTIDE SEQUENCE [LARGE SCALE GENOMIC DNA]</scope>
    <source>
        <strain evidence="5">Emoy2</strain>
    </source>
</reference>